<dbReference type="Proteomes" id="UP001432027">
    <property type="component" value="Unassembled WGS sequence"/>
</dbReference>
<dbReference type="EMBL" id="BTSX01000002">
    <property type="protein sequence ID" value="GMS83905.1"/>
    <property type="molecule type" value="Genomic_DNA"/>
</dbReference>
<name>A0AAV5SMZ4_9BILA</name>
<evidence type="ECO:0008006" key="4">
    <source>
        <dbReference type="Google" id="ProtNLM"/>
    </source>
</evidence>
<keyword evidence="3" id="KW-1185">Reference proteome</keyword>
<feature type="region of interest" description="Disordered" evidence="1">
    <location>
        <begin position="1"/>
        <end position="22"/>
    </location>
</feature>
<comment type="caution">
    <text evidence="2">The sequence shown here is derived from an EMBL/GenBank/DDBJ whole genome shotgun (WGS) entry which is preliminary data.</text>
</comment>
<protein>
    <recommendedName>
        <fullName evidence="4">BLOC-1-related complex subunit 5</fullName>
    </recommendedName>
</protein>
<evidence type="ECO:0000256" key="1">
    <source>
        <dbReference type="SAM" id="MobiDB-lite"/>
    </source>
</evidence>
<gene>
    <name evidence="2" type="ORF">PENTCL1PPCAC_6080</name>
</gene>
<evidence type="ECO:0000313" key="3">
    <source>
        <dbReference type="Proteomes" id="UP001432027"/>
    </source>
</evidence>
<accession>A0AAV5SMZ4</accession>
<feature type="non-terminal residue" evidence="2">
    <location>
        <position position="1"/>
    </location>
</feature>
<reference evidence="2" key="1">
    <citation type="submission" date="2023-10" db="EMBL/GenBank/DDBJ databases">
        <title>Genome assembly of Pristionchus species.</title>
        <authorList>
            <person name="Yoshida K."/>
            <person name="Sommer R.J."/>
        </authorList>
    </citation>
    <scope>NUCLEOTIDE SEQUENCE</scope>
    <source>
        <strain evidence="2">RS0144</strain>
    </source>
</reference>
<organism evidence="2 3">
    <name type="scientific">Pristionchus entomophagus</name>
    <dbReference type="NCBI Taxonomy" id="358040"/>
    <lineage>
        <taxon>Eukaryota</taxon>
        <taxon>Metazoa</taxon>
        <taxon>Ecdysozoa</taxon>
        <taxon>Nematoda</taxon>
        <taxon>Chromadorea</taxon>
        <taxon>Rhabditida</taxon>
        <taxon>Rhabditina</taxon>
        <taxon>Diplogasteromorpha</taxon>
        <taxon>Diplogasteroidea</taxon>
        <taxon>Neodiplogasteridae</taxon>
        <taxon>Pristionchus</taxon>
    </lineage>
</organism>
<evidence type="ECO:0000313" key="2">
    <source>
        <dbReference type="EMBL" id="GMS83905.1"/>
    </source>
</evidence>
<sequence length="159" mass="18258">GGREEGEGMEEAEEERQNRRIQTEFNGKMEGIDRRLRFIQISLQPTGLDGRDLAAPAATIVNRAIELAARPDLLRIRSVQSQIEECQRETAEVVGEIGWLLSTGYHDLETAERVLQRVQEALETIDRLHVRCHEINEHLIASTENIHPTPLERRRRKSM</sequence>
<proteinExistence type="predicted"/>
<dbReference type="AlphaFoldDB" id="A0AAV5SMZ4"/>